<dbReference type="RefSeq" id="WP_237856299.1">
    <property type="nucleotide sequence ID" value="NZ_JAKLWS010000044.1"/>
</dbReference>
<comment type="caution">
    <text evidence="2">The sequence shown here is derived from an EMBL/GenBank/DDBJ whole genome shotgun (WGS) entry which is preliminary data.</text>
</comment>
<feature type="domain" description="Carrier" evidence="1">
    <location>
        <begin position="453"/>
        <end position="528"/>
    </location>
</feature>
<dbReference type="Pfam" id="PF00550">
    <property type="entry name" value="PP-binding"/>
    <property type="match status" value="1"/>
</dbReference>
<sequence>MPKAKVQNVFPLTYNQKILLFHHLSATDDNGIIQVRCTIEGTIDPSVFGKAWDAVVKKHDVLRTSIQWKNLSKELQVVQQDATLEINWIDLKNDPQPDESAKRYRLNDSRKPLPLYEAPVSRVIVLKQNDHKYQLLWTCHHILLDGWSSRLILEDVFRYYDQLMNGQDLDYALSEPTIVDYYKALEKDSTQNEAKQFWKDLIDGQQFPNRISNINLDHQGEQNFQSHEVCIPGKELQKFVKENHITLTSLLQTAWLLTLQWFHQNNRVAIGTVVSGRAYDFPGIENIAGLLSNVLPVIHHFQPDQSFAEAAKQVQKHHAKARNFENINIDQIKEWYNWEGNPNIFDTLLVVENFVLNEIECKHLHVRNFESGLTTTYPITIAVVPGETIKLYCVWNENKVEGDVAKKLLFTFHKLLQEYKEKSIDQLSTLLGEPPTVYRKEDTQQETARNFESATTTTELELAKIWERVLGIHPIGIKDNFFALGGSSIQALQLFREIEQNIHKTLLPSVLINHPTIHQLSKLISDDAEVEFSSIVPLKISGEKPPLFCIHAGGAHVFLYKELAESFGKDYPVYAIQPKGLDGGEIHNSIEEMAQDYLKEILAITGKQKFYVLGYCFSKVICLEIARIAKEQDLKVELVIVDSADLPMIQMHRLIGKKRDRIFIIGKQIISTGKKILYVGWQGIKRSFQKINDRLNAKLGGKANIFLKGEGMKAESDTDYHLERIILNFTKLNNQYHWDPVHTKVHLIRSSDYENRQNKNFHIDLWETLSKNELSTYQVSGRHKTIFEGNSAVEMAQIIEKIINDEAE</sequence>
<dbReference type="Gene3D" id="1.10.1200.10">
    <property type="entry name" value="ACP-like"/>
    <property type="match status" value="1"/>
</dbReference>
<evidence type="ECO:0000313" key="3">
    <source>
        <dbReference type="Proteomes" id="UP001165366"/>
    </source>
</evidence>
<protein>
    <submittedName>
        <fullName evidence="2">Condensation domain-containing protein</fullName>
    </submittedName>
</protein>
<reference evidence="2" key="2">
    <citation type="submission" date="2024-05" db="EMBL/GenBank/DDBJ databases">
        <title>Rhodohalobacter halophilus gen. nov., sp. nov., a moderately halophilic member of the family Balneolaceae.</title>
        <authorList>
            <person name="Xia J."/>
        </authorList>
    </citation>
    <scope>NUCLEOTIDE SEQUENCE</scope>
    <source>
        <strain evidence="2">WB101</strain>
    </source>
</reference>
<accession>A0ABS9KIX6</accession>
<keyword evidence="3" id="KW-1185">Reference proteome</keyword>
<dbReference type="InterPro" id="IPR023213">
    <property type="entry name" value="CAT-like_dom_sf"/>
</dbReference>
<dbReference type="EMBL" id="JAKLWS010000044">
    <property type="protein sequence ID" value="MCG2590814.1"/>
    <property type="molecule type" value="Genomic_DNA"/>
</dbReference>
<dbReference type="Gene3D" id="3.30.559.10">
    <property type="entry name" value="Chloramphenicol acetyltransferase-like domain"/>
    <property type="match status" value="1"/>
</dbReference>
<organism evidence="2 3">
    <name type="scientific">Rhodohalobacter sulfatireducens</name>
    <dbReference type="NCBI Taxonomy" id="2911366"/>
    <lineage>
        <taxon>Bacteria</taxon>
        <taxon>Pseudomonadati</taxon>
        <taxon>Balneolota</taxon>
        <taxon>Balneolia</taxon>
        <taxon>Balneolales</taxon>
        <taxon>Balneolaceae</taxon>
        <taxon>Rhodohalobacter</taxon>
    </lineage>
</organism>
<gene>
    <name evidence="2" type="ORF">L6773_19750</name>
</gene>
<dbReference type="PANTHER" id="PTHR45527">
    <property type="entry name" value="NONRIBOSOMAL PEPTIDE SYNTHETASE"/>
    <property type="match status" value="1"/>
</dbReference>
<dbReference type="Proteomes" id="UP001165366">
    <property type="component" value="Unassembled WGS sequence"/>
</dbReference>
<dbReference type="InterPro" id="IPR009081">
    <property type="entry name" value="PP-bd_ACP"/>
</dbReference>
<proteinExistence type="predicted"/>
<evidence type="ECO:0000259" key="1">
    <source>
        <dbReference type="PROSITE" id="PS50075"/>
    </source>
</evidence>
<dbReference type="SUPFAM" id="SSF52777">
    <property type="entry name" value="CoA-dependent acyltransferases"/>
    <property type="match status" value="2"/>
</dbReference>
<dbReference type="Gene3D" id="3.30.559.30">
    <property type="entry name" value="Nonribosomal peptide synthetase, condensation domain"/>
    <property type="match status" value="1"/>
</dbReference>
<dbReference type="PROSITE" id="PS50075">
    <property type="entry name" value="CARRIER"/>
    <property type="match status" value="1"/>
</dbReference>
<dbReference type="InterPro" id="IPR001031">
    <property type="entry name" value="Thioesterase"/>
</dbReference>
<dbReference type="SUPFAM" id="SSF47336">
    <property type="entry name" value="ACP-like"/>
    <property type="match status" value="1"/>
</dbReference>
<dbReference type="Pfam" id="PF00668">
    <property type="entry name" value="Condensation"/>
    <property type="match status" value="1"/>
</dbReference>
<dbReference type="Gene3D" id="3.40.50.1820">
    <property type="entry name" value="alpha/beta hydrolase"/>
    <property type="match status" value="1"/>
</dbReference>
<dbReference type="PANTHER" id="PTHR45527:SF1">
    <property type="entry name" value="FATTY ACID SYNTHASE"/>
    <property type="match status" value="1"/>
</dbReference>
<dbReference type="InterPro" id="IPR001242">
    <property type="entry name" value="Condensation_dom"/>
</dbReference>
<name>A0ABS9KIX6_9BACT</name>
<dbReference type="InterPro" id="IPR036736">
    <property type="entry name" value="ACP-like_sf"/>
</dbReference>
<evidence type="ECO:0000313" key="2">
    <source>
        <dbReference type="EMBL" id="MCG2590814.1"/>
    </source>
</evidence>
<dbReference type="SUPFAM" id="SSF53474">
    <property type="entry name" value="alpha/beta-Hydrolases"/>
    <property type="match status" value="1"/>
</dbReference>
<dbReference type="InterPro" id="IPR029058">
    <property type="entry name" value="AB_hydrolase_fold"/>
</dbReference>
<dbReference type="Pfam" id="PF00975">
    <property type="entry name" value="Thioesterase"/>
    <property type="match status" value="1"/>
</dbReference>
<reference evidence="2" key="1">
    <citation type="submission" date="2022-01" db="EMBL/GenBank/DDBJ databases">
        <authorList>
            <person name="Wang Y."/>
        </authorList>
    </citation>
    <scope>NUCLEOTIDE SEQUENCE</scope>
    <source>
        <strain evidence="2">WB101</strain>
    </source>
</reference>